<gene>
    <name evidence="2" type="ORF">A3F84_20625</name>
</gene>
<name>A0A1F6D3I5_HANXR</name>
<dbReference type="PANTHER" id="PTHR20883">
    <property type="entry name" value="PHYTANOYL-COA DIOXYGENASE DOMAIN CONTAINING 1"/>
    <property type="match status" value="1"/>
</dbReference>
<organism evidence="2 3">
    <name type="scientific">Handelsmanbacteria sp. (strain RIFCSPLOWO2_12_FULL_64_10)</name>
    <dbReference type="NCBI Taxonomy" id="1817868"/>
    <lineage>
        <taxon>Bacteria</taxon>
        <taxon>Candidatus Handelsmaniibacteriota</taxon>
    </lineage>
</organism>
<accession>A0A1F6D3I5</accession>
<proteinExistence type="predicted"/>
<dbReference type="Proteomes" id="UP000178606">
    <property type="component" value="Unassembled WGS sequence"/>
</dbReference>
<reference evidence="2 3" key="1">
    <citation type="journal article" date="2016" name="Nat. Commun.">
        <title>Thousands of microbial genomes shed light on interconnected biogeochemical processes in an aquifer system.</title>
        <authorList>
            <person name="Anantharaman K."/>
            <person name="Brown C.T."/>
            <person name="Hug L.A."/>
            <person name="Sharon I."/>
            <person name="Castelle C.J."/>
            <person name="Probst A.J."/>
            <person name="Thomas B.C."/>
            <person name="Singh A."/>
            <person name="Wilkins M.J."/>
            <person name="Karaoz U."/>
            <person name="Brodie E.L."/>
            <person name="Williams K.H."/>
            <person name="Hubbard S.S."/>
            <person name="Banfield J.F."/>
        </authorList>
    </citation>
    <scope>NUCLEOTIDE SEQUENCE [LARGE SCALE GENOMIC DNA]</scope>
    <source>
        <strain evidence="3">RIFCSPLOWO2_12_FULL_64_10</strain>
    </source>
</reference>
<dbReference type="AlphaFoldDB" id="A0A1F6D3I5"/>
<sequence>MVNAWAPLVPAREANGCMQFAPGTHRLGVVPHETRPYYLEVSAEYLNRYAQHPVSIDLDPGDLVLFHNLLFHRGLPNRSGAIRWSCDWRYQDTNQPTMRKERGHLARSRNHPDQVVKDAEDWAGRKFE</sequence>
<dbReference type="GO" id="GO:0005506">
    <property type="term" value="F:iron ion binding"/>
    <property type="evidence" value="ECO:0007669"/>
    <property type="project" value="UniProtKB-ARBA"/>
</dbReference>
<evidence type="ECO:0000256" key="1">
    <source>
        <dbReference type="SAM" id="MobiDB-lite"/>
    </source>
</evidence>
<dbReference type="EMBL" id="MFKF01000069">
    <property type="protein sequence ID" value="OGG55582.1"/>
    <property type="molecule type" value="Genomic_DNA"/>
</dbReference>
<evidence type="ECO:0000313" key="3">
    <source>
        <dbReference type="Proteomes" id="UP000178606"/>
    </source>
</evidence>
<comment type="caution">
    <text evidence="2">The sequence shown here is derived from an EMBL/GenBank/DDBJ whole genome shotgun (WGS) entry which is preliminary data.</text>
</comment>
<feature type="region of interest" description="Disordered" evidence="1">
    <location>
        <begin position="97"/>
        <end position="128"/>
    </location>
</feature>
<dbReference type="InterPro" id="IPR008775">
    <property type="entry name" value="Phytyl_CoA_dOase-like"/>
</dbReference>
<protein>
    <recommendedName>
        <fullName evidence="4">Phytanoyl-CoA dioxygenase</fullName>
    </recommendedName>
</protein>
<dbReference type="SUPFAM" id="SSF51197">
    <property type="entry name" value="Clavaminate synthase-like"/>
    <property type="match status" value="1"/>
</dbReference>
<feature type="compositionally biased region" description="Basic and acidic residues" evidence="1">
    <location>
        <begin position="98"/>
        <end position="128"/>
    </location>
</feature>
<dbReference type="Pfam" id="PF05721">
    <property type="entry name" value="PhyH"/>
    <property type="match status" value="1"/>
</dbReference>
<dbReference type="PANTHER" id="PTHR20883:SF48">
    <property type="entry name" value="ECTOINE DIOXYGENASE"/>
    <property type="match status" value="1"/>
</dbReference>
<evidence type="ECO:0000313" key="2">
    <source>
        <dbReference type="EMBL" id="OGG55582.1"/>
    </source>
</evidence>
<dbReference type="Gene3D" id="2.60.120.620">
    <property type="entry name" value="q2cbj1_9rhob like domain"/>
    <property type="match status" value="1"/>
</dbReference>
<dbReference type="GO" id="GO:0016706">
    <property type="term" value="F:2-oxoglutarate-dependent dioxygenase activity"/>
    <property type="evidence" value="ECO:0007669"/>
    <property type="project" value="UniProtKB-ARBA"/>
</dbReference>
<evidence type="ECO:0008006" key="4">
    <source>
        <dbReference type="Google" id="ProtNLM"/>
    </source>
</evidence>